<dbReference type="InterPro" id="IPR019888">
    <property type="entry name" value="Tscrpt_reg_AsnC-like"/>
</dbReference>
<evidence type="ECO:0000256" key="3">
    <source>
        <dbReference type="ARBA" id="ARBA00023163"/>
    </source>
</evidence>
<dbReference type="PRINTS" id="PR00033">
    <property type="entry name" value="HTHASNC"/>
</dbReference>
<dbReference type="GO" id="GO:0043200">
    <property type="term" value="P:response to amino acid"/>
    <property type="evidence" value="ECO:0007669"/>
    <property type="project" value="TreeGrafter"/>
</dbReference>
<dbReference type="GO" id="GO:0005829">
    <property type="term" value="C:cytosol"/>
    <property type="evidence" value="ECO:0007669"/>
    <property type="project" value="TreeGrafter"/>
</dbReference>
<dbReference type="InterPro" id="IPR036388">
    <property type="entry name" value="WH-like_DNA-bd_sf"/>
</dbReference>
<dbReference type="Proteomes" id="UP000028878">
    <property type="component" value="Unassembled WGS sequence"/>
</dbReference>
<dbReference type="SUPFAM" id="SSF46785">
    <property type="entry name" value="Winged helix' DNA-binding domain"/>
    <property type="match status" value="1"/>
</dbReference>
<feature type="domain" description="HTH asnC-type" evidence="4">
    <location>
        <begin position="1"/>
        <end position="64"/>
    </location>
</feature>
<dbReference type="Gene3D" id="3.30.70.920">
    <property type="match status" value="1"/>
</dbReference>
<dbReference type="RefSeq" id="WP_009515671.1">
    <property type="nucleotide sequence ID" value="NZ_CCAE010000074.1"/>
</dbReference>
<dbReference type="PROSITE" id="PS50956">
    <property type="entry name" value="HTH_ASNC_2"/>
    <property type="match status" value="1"/>
</dbReference>
<dbReference type="Pfam" id="PF01037">
    <property type="entry name" value="AsnC_trans_reg"/>
    <property type="match status" value="1"/>
</dbReference>
<dbReference type="Pfam" id="PF13412">
    <property type="entry name" value="HTH_24"/>
    <property type="match status" value="1"/>
</dbReference>
<proteinExistence type="predicted"/>
<accession>A0A1L1PK61</accession>
<dbReference type="InterPro" id="IPR036390">
    <property type="entry name" value="WH_DNA-bd_sf"/>
</dbReference>
<sequence>MERDRTDKRILALLEKNARLTAAAIGREIGLSRTAVQDRIARLEAEGVIQGYRAIVSAQGAGTLRALIFIGIAERPCDKALEWLASLPGVVAVHSLAGEFDAVAQVNVASAADLGRLNDQIGASALIAHARSQIVLKSL</sequence>
<organism evidence="5 6">
    <name type="scientific">Hydrogenophaga intermedia</name>
    <dbReference type="NCBI Taxonomy" id="65786"/>
    <lineage>
        <taxon>Bacteria</taxon>
        <taxon>Pseudomonadati</taxon>
        <taxon>Pseudomonadota</taxon>
        <taxon>Betaproteobacteria</taxon>
        <taxon>Burkholderiales</taxon>
        <taxon>Comamonadaceae</taxon>
        <taxon>Hydrogenophaga</taxon>
    </lineage>
</organism>
<name>A0A1L1PK61_HYDIT</name>
<dbReference type="InterPro" id="IPR019885">
    <property type="entry name" value="Tscrpt_reg_HTH_AsnC-type_CS"/>
</dbReference>
<dbReference type="CDD" id="cd00090">
    <property type="entry name" value="HTH_ARSR"/>
    <property type="match status" value="1"/>
</dbReference>
<dbReference type="InterPro" id="IPR000485">
    <property type="entry name" value="AsnC-type_HTH_dom"/>
</dbReference>
<dbReference type="GO" id="GO:0006355">
    <property type="term" value="P:regulation of DNA-templated transcription"/>
    <property type="evidence" value="ECO:0007669"/>
    <property type="project" value="UniProtKB-ARBA"/>
</dbReference>
<dbReference type="InterPro" id="IPR019887">
    <property type="entry name" value="Tscrpt_reg_AsnC/Lrp_C"/>
</dbReference>
<dbReference type="InterPro" id="IPR011991">
    <property type="entry name" value="ArsR-like_HTH"/>
</dbReference>
<keyword evidence="1" id="KW-0805">Transcription regulation</keyword>
<reference evidence="6" key="1">
    <citation type="submission" date="2014-11" db="EMBL/GenBank/DDBJ databases">
        <title>Draft genome sequence of Hydrogenophaga intermedia S1.</title>
        <authorList>
            <person name="Gan H.M."/>
            <person name="Chew T.H."/>
            <person name="Stolz A."/>
        </authorList>
    </citation>
    <scope>NUCLEOTIDE SEQUENCE [LARGE SCALE GENOMIC DNA]</scope>
    <source>
        <strain evidence="6">S1</strain>
    </source>
</reference>
<dbReference type="EMBL" id="CCAE010000074">
    <property type="protein sequence ID" value="CDN90298.1"/>
    <property type="molecule type" value="Genomic_DNA"/>
</dbReference>
<evidence type="ECO:0000259" key="4">
    <source>
        <dbReference type="PROSITE" id="PS50956"/>
    </source>
</evidence>
<dbReference type="PANTHER" id="PTHR30154:SF53">
    <property type="entry name" value="HTH-TYPE TRANSCRIPTIONAL REGULATOR LRPC"/>
    <property type="match status" value="1"/>
</dbReference>
<keyword evidence="6" id="KW-1185">Reference proteome</keyword>
<gene>
    <name evidence="5" type="ORF">BN948_04740</name>
</gene>
<evidence type="ECO:0000313" key="5">
    <source>
        <dbReference type="EMBL" id="CDN90298.1"/>
    </source>
</evidence>
<evidence type="ECO:0000313" key="6">
    <source>
        <dbReference type="Proteomes" id="UP000028878"/>
    </source>
</evidence>
<dbReference type="SMART" id="SM00344">
    <property type="entry name" value="HTH_ASNC"/>
    <property type="match status" value="1"/>
</dbReference>
<keyword evidence="3" id="KW-0804">Transcription</keyword>
<evidence type="ECO:0000256" key="1">
    <source>
        <dbReference type="ARBA" id="ARBA00023015"/>
    </source>
</evidence>
<dbReference type="InterPro" id="IPR011008">
    <property type="entry name" value="Dimeric_a/b-barrel"/>
</dbReference>
<dbReference type="Gene3D" id="1.10.10.10">
    <property type="entry name" value="Winged helix-like DNA-binding domain superfamily/Winged helix DNA-binding domain"/>
    <property type="match status" value="1"/>
</dbReference>
<keyword evidence="2" id="KW-0238">DNA-binding</keyword>
<dbReference type="PANTHER" id="PTHR30154">
    <property type="entry name" value="LEUCINE-RESPONSIVE REGULATORY PROTEIN"/>
    <property type="match status" value="1"/>
</dbReference>
<dbReference type="AlphaFoldDB" id="A0A1L1PK61"/>
<dbReference type="SUPFAM" id="SSF54909">
    <property type="entry name" value="Dimeric alpha+beta barrel"/>
    <property type="match status" value="1"/>
</dbReference>
<dbReference type="GO" id="GO:0043565">
    <property type="term" value="F:sequence-specific DNA binding"/>
    <property type="evidence" value="ECO:0007669"/>
    <property type="project" value="InterPro"/>
</dbReference>
<dbReference type="PROSITE" id="PS00519">
    <property type="entry name" value="HTH_ASNC_1"/>
    <property type="match status" value="1"/>
</dbReference>
<protein>
    <submittedName>
        <fullName evidence="5">AsnC family transcriptional regulator</fullName>
    </submittedName>
</protein>
<evidence type="ECO:0000256" key="2">
    <source>
        <dbReference type="ARBA" id="ARBA00023125"/>
    </source>
</evidence>